<name>A0A413RLP8_9CELL</name>
<dbReference type="Proteomes" id="UP000283374">
    <property type="component" value="Unassembled WGS sequence"/>
</dbReference>
<dbReference type="EMBL" id="QWKP01000189">
    <property type="protein sequence ID" value="RHA41002.1"/>
    <property type="molecule type" value="Genomic_DNA"/>
</dbReference>
<protein>
    <submittedName>
        <fullName evidence="2">ArsR family transcriptional regulator</fullName>
    </submittedName>
</protein>
<dbReference type="Gene3D" id="1.10.10.10">
    <property type="entry name" value="Winged helix-like DNA-binding domain superfamily/Winged helix DNA-binding domain"/>
    <property type="match status" value="1"/>
</dbReference>
<dbReference type="CDD" id="cd00090">
    <property type="entry name" value="HTH_ARSR"/>
    <property type="match status" value="1"/>
</dbReference>
<comment type="caution">
    <text evidence="2">The sequence shown here is derived from an EMBL/GenBank/DDBJ whole genome shotgun (WGS) entry which is preliminary data.</text>
</comment>
<evidence type="ECO:0000313" key="3">
    <source>
        <dbReference type="Proteomes" id="UP000283374"/>
    </source>
</evidence>
<dbReference type="InterPro" id="IPR011991">
    <property type="entry name" value="ArsR-like_HTH"/>
</dbReference>
<evidence type="ECO:0000313" key="2">
    <source>
        <dbReference type="EMBL" id="RHA41002.1"/>
    </source>
</evidence>
<dbReference type="PROSITE" id="PS50987">
    <property type="entry name" value="HTH_ARSR_2"/>
    <property type="match status" value="1"/>
</dbReference>
<dbReference type="InterPro" id="IPR036388">
    <property type="entry name" value="WH-like_DNA-bd_sf"/>
</dbReference>
<dbReference type="RefSeq" id="WP_118767126.1">
    <property type="nucleotide sequence ID" value="NZ_QWKP01000189.1"/>
</dbReference>
<proteinExistence type="predicted"/>
<dbReference type="OrthoDB" id="9806976at2"/>
<dbReference type="PRINTS" id="PR00778">
    <property type="entry name" value="HTHARSR"/>
</dbReference>
<dbReference type="SMART" id="SM00418">
    <property type="entry name" value="HTH_ARSR"/>
    <property type="match status" value="1"/>
</dbReference>
<dbReference type="GO" id="GO:0003700">
    <property type="term" value="F:DNA-binding transcription factor activity"/>
    <property type="evidence" value="ECO:0007669"/>
    <property type="project" value="InterPro"/>
</dbReference>
<dbReference type="PANTHER" id="PTHR38600:SF2">
    <property type="entry name" value="SLL0088 PROTEIN"/>
    <property type="match status" value="1"/>
</dbReference>
<accession>A0A413RLP8</accession>
<dbReference type="PANTHER" id="PTHR38600">
    <property type="entry name" value="TRANSCRIPTIONAL REGULATORY PROTEIN"/>
    <property type="match status" value="1"/>
</dbReference>
<evidence type="ECO:0000259" key="1">
    <source>
        <dbReference type="PROSITE" id="PS50987"/>
    </source>
</evidence>
<feature type="domain" description="HTH arsR-type" evidence="1">
    <location>
        <begin position="1"/>
        <end position="93"/>
    </location>
</feature>
<dbReference type="InterPro" id="IPR001845">
    <property type="entry name" value="HTH_ArsR_DNA-bd_dom"/>
</dbReference>
<gene>
    <name evidence="2" type="ORF">D1825_09185</name>
</gene>
<dbReference type="AlphaFoldDB" id="A0A413RLP8"/>
<organism evidence="2 3">
    <name type="scientific">Cellulomonas rhizosphaerae</name>
    <dbReference type="NCBI Taxonomy" id="2293719"/>
    <lineage>
        <taxon>Bacteria</taxon>
        <taxon>Bacillati</taxon>
        <taxon>Actinomycetota</taxon>
        <taxon>Actinomycetes</taxon>
        <taxon>Micrococcales</taxon>
        <taxon>Cellulomonadaceae</taxon>
        <taxon>Cellulomonas</taxon>
    </lineage>
</organism>
<reference evidence="2 3" key="1">
    <citation type="submission" date="2018-08" db="EMBL/GenBank/DDBJ databases">
        <title>Cellulomonas rhizosphaerae sp. nov., a novel actinomycete isolated from soil.</title>
        <authorList>
            <person name="Tian Y."/>
        </authorList>
    </citation>
    <scope>NUCLEOTIDE SEQUENCE [LARGE SCALE GENOMIC DNA]</scope>
    <source>
        <strain evidence="2 3">NEAU-TCZ24</strain>
    </source>
</reference>
<dbReference type="InterPro" id="IPR036390">
    <property type="entry name" value="WH_DNA-bd_sf"/>
</dbReference>
<sequence>MPATDELSRVFSALADPTRRDILTRLSHGPISVGELAAPYPISRPAVSQHLGVLESAGLVERTVDAQWRQCSICEEGLDDASAWIAERKAEWNERFDLLEERIREKRRQGEAR</sequence>
<keyword evidence="3" id="KW-1185">Reference proteome</keyword>
<dbReference type="Pfam" id="PF12840">
    <property type="entry name" value="HTH_20"/>
    <property type="match status" value="1"/>
</dbReference>
<dbReference type="NCBIfam" id="NF033788">
    <property type="entry name" value="HTH_metalloreg"/>
    <property type="match status" value="1"/>
</dbReference>
<dbReference type="SUPFAM" id="SSF46785">
    <property type="entry name" value="Winged helix' DNA-binding domain"/>
    <property type="match status" value="1"/>
</dbReference>